<dbReference type="Pfam" id="PF04163">
    <property type="entry name" value="Tht1"/>
    <property type="match status" value="1"/>
</dbReference>
<reference evidence="13" key="1">
    <citation type="submission" date="2010-05" db="EMBL/GenBank/DDBJ databases">
        <title>The Genome Sequence of Magnaporthe poae strain ATCC 64411.</title>
        <authorList>
            <consortium name="The Broad Institute Genome Sequencing Platform"/>
            <consortium name="Broad Institute Genome Sequencing Center for Infectious Disease"/>
            <person name="Ma L.-J."/>
            <person name="Dead R."/>
            <person name="Young S."/>
            <person name="Zeng Q."/>
            <person name="Koehrsen M."/>
            <person name="Alvarado L."/>
            <person name="Berlin A."/>
            <person name="Chapman S.B."/>
            <person name="Chen Z."/>
            <person name="Freedman E."/>
            <person name="Gellesch M."/>
            <person name="Goldberg J."/>
            <person name="Griggs A."/>
            <person name="Gujja S."/>
            <person name="Heilman E.R."/>
            <person name="Heiman D."/>
            <person name="Hepburn T."/>
            <person name="Howarth C."/>
            <person name="Jen D."/>
            <person name="Larson L."/>
            <person name="Mehta T."/>
            <person name="Neiman D."/>
            <person name="Pearson M."/>
            <person name="Roberts A."/>
            <person name="Saif S."/>
            <person name="Shea T."/>
            <person name="Shenoy N."/>
            <person name="Sisk P."/>
            <person name="Stolte C."/>
            <person name="Sykes S."/>
            <person name="Walk T."/>
            <person name="White J."/>
            <person name="Yandava C."/>
            <person name="Haas B."/>
            <person name="Nusbaum C."/>
            <person name="Birren B."/>
        </authorList>
    </citation>
    <scope>NUCLEOTIDE SEQUENCE</scope>
    <source>
        <strain evidence="13">ATCC 64411</strain>
    </source>
</reference>
<reference evidence="14" key="4">
    <citation type="journal article" date="2015" name="G3 (Bethesda)">
        <title>Genome sequences of three phytopathogenic species of the Magnaporthaceae family of fungi.</title>
        <authorList>
            <person name="Okagaki L.H."/>
            <person name="Nunes C.C."/>
            <person name="Sailsbery J."/>
            <person name="Clay B."/>
            <person name="Brown D."/>
            <person name="John T."/>
            <person name="Oh Y."/>
            <person name="Young N."/>
            <person name="Fitzgerald M."/>
            <person name="Haas B.J."/>
            <person name="Zeng Q."/>
            <person name="Young S."/>
            <person name="Adiconis X."/>
            <person name="Fan L."/>
            <person name="Levin J.Z."/>
            <person name="Mitchell T.K."/>
            <person name="Okubara P.A."/>
            <person name="Farman M.L."/>
            <person name="Kohn L.M."/>
            <person name="Birren B."/>
            <person name="Ma L.-J."/>
            <person name="Dean R.A."/>
        </authorList>
    </citation>
    <scope>NUCLEOTIDE SEQUENCE</scope>
    <source>
        <strain evidence="14">ATCC 64411 / 73-15</strain>
    </source>
</reference>
<dbReference type="EnsemblFungi" id="MAPG_06965T0">
    <property type="protein sequence ID" value="MAPG_06965T0"/>
    <property type="gene ID" value="MAPG_06965"/>
</dbReference>
<feature type="chain" id="PRO_5009385655" description="Nuclear membrane fusion protein Kar5" evidence="12">
    <location>
        <begin position="26"/>
        <end position="498"/>
    </location>
</feature>
<dbReference type="AlphaFoldDB" id="A0A0C4E3G6"/>
<evidence type="ECO:0008006" key="16">
    <source>
        <dbReference type="Google" id="ProtNLM"/>
    </source>
</evidence>
<evidence type="ECO:0000256" key="7">
    <source>
        <dbReference type="ARBA" id="ARBA00022989"/>
    </source>
</evidence>
<evidence type="ECO:0000256" key="3">
    <source>
        <dbReference type="ARBA" id="ARBA00022459"/>
    </source>
</evidence>
<sequence>MHYFKLAKVARFLLLLGLWVNLASALGWGSRQQASAKQVSKDALAAPSVGEPWLDPAENGVNLPGFYAAALRELQELESEPLCHRIAARLLVTNCELLDGKDEATVLTDSGRQIRDFVEAYAASLALCDLERGGFKIPTACSLFQEPVLSRITIRKDAGLHVSSSQIQACISSLRSPDSAWGTYISYRHKALQFCEAARADQEKTRNILVFQKLIKVTEQLVRGVEVELQKRMAELDRRTRKAAMAIDQLNPSLDSLLEGLRDMRVNQEGLKYDLQGANEVIRNSLEDATNLQQLLKVIIDAAIEQNSQFAAAREQSIASVARVDSATEKAADQVDLLVSVMTTAAATTFSLHQQLEVSRLQAYQLAERQDAIETGMVRLANLTEDLALKYEKHTYSIQSVHNLTQNLVGTLTDANTLASNAKNALFSWTSNWLPFVFCPVVFVLAGSYGLPPSIVRNLWLAALSEGVALTVSSWDTWVNYCLSFAWAANPFQNGTLA</sequence>
<proteinExistence type="inferred from homology"/>
<protein>
    <recommendedName>
        <fullName evidence="16">Nuclear membrane fusion protein Kar5</fullName>
    </recommendedName>
</protein>
<comment type="function">
    <text evidence="1 11">Required for nuclear membrane fusion during karyogamy.</text>
</comment>
<evidence type="ECO:0000256" key="12">
    <source>
        <dbReference type="SAM" id="SignalP"/>
    </source>
</evidence>
<keyword evidence="5 11" id="KW-0732">Signal</keyword>
<keyword evidence="6 11" id="KW-0256">Endoplasmic reticulum</keyword>
<name>A0A0C4E3G6_MAGP6</name>
<dbReference type="GO" id="GO:0000742">
    <property type="term" value="P:karyogamy involved in conjugation with cellular fusion"/>
    <property type="evidence" value="ECO:0007669"/>
    <property type="project" value="UniProtKB-UniRule"/>
</dbReference>
<accession>A0A0C4E3G6</accession>
<dbReference type="EMBL" id="ADBL01001672">
    <property type="status" value="NOT_ANNOTATED_CDS"/>
    <property type="molecule type" value="Genomic_DNA"/>
</dbReference>
<evidence type="ECO:0000256" key="11">
    <source>
        <dbReference type="RuleBase" id="RU368082"/>
    </source>
</evidence>
<evidence type="ECO:0000256" key="6">
    <source>
        <dbReference type="ARBA" id="ARBA00022824"/>
    </source>
</evidence>
<evidence type="ECO:0000313" key="14">
    <source>
        <dbReference type="EnsemblFungi" id="MAPG_06965T0"/>
    </source>
</evidence>
<comment type="subcellular location">
    <subcellularLocation>
        <location evidence="11">Endoplasmic reticulum membrane</location>
    </subcellularLocation>
    <subcellularLocation>
        <location evidence="11">Nucleus membrane</location>
    </subcellularLocation>
</comment>
<evidence type="ECO:0000313" key="15">
    <source>
        <dbReference type="Proteomes" id="UP000011715"/>
    </source>
</evidence>
<dbReference type="EMBL" id="GL876971">
    <property type="protein sequence ID" value="KLU87975.1"/>
    <property type="molecule type" value="Genomic_DNA"/>
</dbReference>
<comment type="similarity">
    <text evidence="2 11">Belongs to the KAR5 family.</text>
</comment>
<evidence type="ECO:0000256" key="8">
    <source>
        <dbReference type="ARBA" id="ARBA00023136"/>
    </source>
</evidence>
<keyword evidence="15" id="KW-1185">Reference proteome</keyword>
<keyword evidence="8" id="KW-0472">Membrane</keyword>
<evidence type="ECO:0000256" key="2">
    <source>
        <dbReference type="ARBA" id="ARBA00010473"/>
    </source>
</evidence>
<evidence type="ECO:0000313" key="13">
    <source>
        <dbReference type="EMBL" id="KLU87975.1"/>
    </source>
</evidence>
<dbReference type="OMA" id="WPYIVCP"/>
<gene>
    <name evidence="13" type="ORF">MAPG_06965</name>
</gene>
<reference evidence="15" key="2">
    <citation type="submission" date="2010-05" db="EMBL/GenBank/DDBJ databases">
        <title>The genome sequence of Magnaporthe poae strain ATCC 64411.</title>
        <authorList>
            <person name="Ma L.-J."/>
            <person name="Dead R."/>
            <person name="Young S."/>
            <person name="Zeng Q."/>
            <person name="Koehrsen M."/>
            <person name="Alvarado L."/>
            <person name="Berlin A."/>
            <person name="Chapman S.B."/>
            <person name="Chen Z."/>
            <person name="Freedman E."/>
            <person name="Gellesch M."/>
            <person name="Goldberg J."/>
            <person name="Griggs A."/>
            <person name="Gujja S."/>
            <person name="Heilman E.R."/>
            <person name="Heiman D."/>
            <person name="Hepburn T."/>
            <person name="Howarth C."/>
            <person name="Jen D."/>
            <person name="Larson L."/>
            <person name="Mehta T."/>
            <person name="Neiman D."/>
            <person name="Pearson M."/>
            <person name="Roberts A."/>
            <person name="Saif S."/>
            <person name="Shea T."/>
            <person name="Shenoy N."/>
            <person name="Sisk P."/>
            <person name="Stolte C."/>
            <person name="Sykes S."/>
            <person name="Walk T."/>
            <person name="White J."/>
            <person name="Yandava C."/>
            <person name="Haas B."/>
            <person name="Nusbaum C."/>
            <person name="Birren B."/>
        </authorList>
    </citation>
    <scope>NUCLEOTIDE SEQUENCE [LARGE SCALE GENOMIC DNA]</scope>
    <source>
        <strain evidence="15">ATCC 64411 / 73-15</strain>
    </source>
</reference>
<dbReference type="VEuPathDB" id="FungiDB:MAPG_06965"/>
<dbReference type="GO" id="GO:0048288">
    <property type="term" value="P:nuclear membrane fusion involved in karyogamy"/>
    <property type="evidence" value="ECO:0007669"/>
    <property type="project" value="UniProtKB-UniRule"/>
</dbReference>
<evidence type="ECO:0000256" key="9">
    <source>
        <dbReference type="ARBA" id="ARBA00023180"/>
    </source>
</evidence>
<evidence type="ECO:0000256" key="10">
    <source>
        <dbReference type="ARBA" id="ARBA00023242"/>
    </source>
</evidence>
<keyword evidence="4" id="KW-0812">Transmembrane</keyword>
<dbReference type="GO" id="GO:0031965">
    <property type="term" value="C:nuclear membrane"/>
    <property type="evidence" value="ECO:0007669"/>
    <property type="project" value="UniProtKB-SubCell"/>
</dbReference>
<dbReference type="PANTHER" id="PTHR28012">
    <property type="entry name" value="NUCLEAR FUSION PROTEIN KAR5"/>
    <property type="match status" value="1"/>
</dbReference>
<keyword evidence="10 11" id="KW-0539">Nucleus</keyword>
<dbReference type="Proteomes" id="UP000011715">
    <property type="component" value="Unassembled WGS sequence"/>
</dbReference>
<dbReference type="GO" id="GO:0005789">
    <property type="term" value="C:endoplasmic reticulum membrane"/>
    <property type="evidence" value="ECO:0007669"/>
    <property type="project" value="UniProtKB-SubCell"/>
</dbReference>
<keyword evidence="9" id="KW-0325">Glycoprotein</keyword>
<evidence type="ECO:0000256" key="5">
    <source>
        <dbReference type="ARBA" id="ARBA00022729"/>
    </source>
</evidence>
<reference evidence="14" key="5">
    <citation type="submission" date="2015-06" db="UniProtKB">
        <authorList>
            <consortium name="EnsemblFungi"/>
        </authorList>
    </citation>
    <scope>IDENTIFICATION</scope>
    <source>
        <strain evidence="14">ATCC 64411</strain>
    </source>
</reference>
<reference evidence="13" key="3">
    <citation type="submission" date="2011-03" db="EMBL/GenBank/DDBJ databases">
        <title>Annotation of Magnaporthe poae ATCC 64411.</title>
        <authorList>
            <person name="Ma L.-J."/>
            <person name="Dead R."/>
            <person name="Young S.K."/>
            <person name="Zeng Q."/>
            <person name="Gargeya S."/>
            <person name="Fitzgerald M."/>
            <person name="Haas B."/>
            <person name="Abouelleil A."/>
            <person name="Alvarado L."/>
            <person name="Arachchi H.M."/>
            <person name="Berlin A."/>
            <person name="Brown A."/>
            <person name="Chapman S.B."/>
            <person name="Chen Z."/>
            <person name="Dunbar C."/>
            <person name="Freedman E."/>
            <person name="Gearin G."/>
            <person name="Gellesch M."/>
            <person name="Goldberg J."/>
            <person name="Griggs A."/>
            <person name="Gujja S."/>
            <person name="Heiman D."/>
            <person name="Howarth C."/>
            <person name="Larson L."/>
            <person name="Lui A."/>
            <person name="MacDonald P.J.P."/>
            <person name="Mehta T."/>
            <person name="Montmayeur A."/>
            <person name="Murphy C."/>
            <person name="Neiman D."/>
            <person name="Pearson M."/>
            <person name="Priest M."/>
            <person name="Roberts A."/>
            <person name="Saif S."/>
            <person name="Shea T."/>
            <person name="Shenoy N."/>
            <person name="Sisk P."/>
            <person name="Stolte C."/>
            <person name="Sykes S."/>
            <person name="Yandava C."/>
            <person name="Wortman J."/>
            <person name="Nusbaum C."/>
            <person name="Birren B."/>
        </authorList>
    </citation>
    <scope>NUCLEOTIDE SEQUENCE</scope>
    <source>
        <strain evidence="13">ATCC 64411</strain>
    </source>
</reference>
<keyword evidence="7" id="KW-1133">Transmembrane helix</keyword>
<organism evidence="14 15">
    <name type="scientific">Magnaporthiopsis poae (strain ATCC 64411 / 73-15)</name>
    <name type="common">Kentucky bluegrass fungus</name>
    <name type="synonym">Magnaporthe poae</name>
    <dbReference type="NCBI Taxonomy" id="644358"/>
    <lineage>
        <taxon>Eukaryota</taxon>
        <taxon>Fungi</taxon>
        <taxon>Dikarya</taxon>
        <taxon>Ascomycota</taxon>
        <taxon>Pezizomycotina</taxon>
        <taxon>Sordariomycetes</taxon>
        <taxon>Sordariomycetidae</taxon>
        <taxon>Magnaporthales</taxon>
        <taxon>Magnaporthaceae</taxon>
        <taxon>Magnaporthiopsis</taxon>
    </lineage>
</organism>
<feature type="signal peptide" evidence="12">
    <location>
        <begin position="1"/>
        <end position="25"/>
    </location>
</feature>
<dbReference type="PANTHER" id="PTHR28012:SF1">
    <property type="entry name" value="NUCLEAR FUSION PROTEIN KAR5"/>
    <property type="match status" value="1"/>
</dbReference>
<keyword evidence="3 11" id="KW-0415">Karyogamy</keyword>
<evidence type="ECO:0000256" key="1">
    <source>
        <dbReference type="ARBA" id="ARBA00003389"/>
    </source>
</evidence>
<dbReference type="OrthoDB" id="5311848at2759"/>
<dbReference type="InterPro" id="IPR007292">
    <property type="entry name" value="Nuclear_fusion_Kar5"/>
</dbReference>
<dbReference type="eggNOG" id="ENOG502QQCT">
    <property type="taxonomic scope" value="Eukaryota"/>
</dbReference>
<evidence type="ECO:0000256" key="4">
    <source>
        <dbReference type="ARBA" id="ARBA00022692"/>
    </source>
</evidence>